<evidence type="ECO:0000256" key="7">
    <source>
        <dbReference type="SAM" id="Phobius"/>
    </source>
</evidence>
<dbReference type="AlphaFoldDB" id="A0A2T6AG70"/>
<dbReference type="InterPro" id="IPR004776">
    <property type="entry name" value="Mem_transp_PIN-like"/>
</dbReference>
<dbReference type="OrthoDB" id="9810457at2"/>
<evidence type="ECO:0000313" key="8">
    <source>
        <dbReference type="EMBL" id="PTX42777.1"/>
    </source>
</evidence>
<dbReference type="GO" id="GO:0016020">
    <property type="term" value="C:membrane"/>
    <property type="evidence" value="ECO:0007669"/>
    <property type="project" value="UniProtKB-SubCell"/>
</dbReference>
<evidence type="ECO:0000256" key="1">
    <source>
        <dbReference type="ARBA" id="ARBA00004141"/>
    </source>
</evidence>
<evidence type="ECO:0000256" key="2">
    <source>
        <dbReference type="ARBA" id="ARBA00022448"/>
    </source>
</evidence>
<name>A0A2T6AG70_9RHOB</name>
<keyword evidence="3" id="KW-1003">Cell membrane</keyword>
<feature type="transmembrane region" description="Helical" evidence="7">
    <location>
        <begin position="59"/>
        <end position="82"/>
    </location>
</feature>
<dbReference type="GO" id="GO:0055085">
    <property type="term" value="P:transmembrane transport"/>
    <property type="evidence" value="ECO:0007669"/>
    <property type="project" value="InterPro"/>
</dbReference>
<dbReference type="Proteomes" id="UP000244069">
    <property type="component" value="Unassembled WGS sequence"/>
</dbReference>
<evidence type="ECO:0000256" key="4">
    <source>
        <dbReference type="ARBA" id="ARBA00022692"/>
    </source>
</evidence>
<feature type="transmembrane region" description="Helical" evidence="7">
    <location>
        <begin position="198"/>
        <end position="218"/>
    </location>
</feature>
<keyword evidence="6 7" id="KW-0472">Membrane</keyword>
<feature type="transmembrane region" description="Helical" evidence="7">
    <location>
        <begin position="166"/>
        <end position="192"/>
    </location>
</feature>
<feature type="transmembrane region" description="Helical" evidence="7">
    <location>
        <begin position="287"/>
        <end position="307"/>
    </location>
</feature>
<accession>A0A2T6AG70</accession>
<protein>
    <recommendedName>
        <fullName evidence="10">AEC family transporter</fullName>
    </recommendedName>
</protein>
<feature type="transmembrane region" description="Helical" evidence="7">
    <location>
        <begin position="230"/>
        <end position="250"/>
    </location>
</feature>
<keyword evidence="2" id="KW-0813">Transport</keyword>
<dbReference type="RefSeq" id="WP_107978089.1">
    <property type="nucleotide sequence ID" value="NZ_BMEZ01000008.1"/>
</dbReference>
<feature type="transmembrane region" description="Helical" evidence="7">
    <location>
        <begin position="34"/>
        <end position="53"/>
    </location>
</feature>
<evidence type="ECO:0008006" key="10">
    <source>
        <dbReference type="Google" id="ProtNLM"/>
    </source>
</evidence>
<sequence length="308" mass="31573">MIAVLEVTAPIYLLIILGFATVRSGYIAPETIRALGSFVIRVCIPALIFSAVMGPSTGLHWGLLLAYGGASLGAFAAGLVIMRGLRCHALARAVISSLGMANSNSGFMGYPIATQVIGAQAAVPILACAMVVESMVMIPLALALADAGAFPGESFPRAFGRALRALLRNPIVVGLVAGLAVNLSGLAMPGVVVSFLDFLVQAAPVVALYVVGGTVAAFPQRGLSPDTILIAAGKLVLHPVLAFLLLSLVPGLPGEFLLGGVLFASVPMLSIFPIFGQRYGIESLTATTLVATTTLSFVTVSLLILAFG</sequence>
<reference evidence="8 9" key="1">
    <citation type="submission" date="2018-04" db="EMBL/GenBank/DDBJ databases">
        <title>Genomic Encyclopedia of Archaeal and Bacterial Type Strains, Phase II (KMG-II): from individual species to whole genera.</title>
        <authorList>
            <person name="Goeker M."/>
        </authorList>
    </citation>
    <scope>NUCLEOTIDE SEQUENCE [LARGE SCALE GENOMIC DNA]</scope>
    <source>
        <strain evidence="8 9">DSM 29329</strain>
    </source>
</reference>
<dbReference type="EMBL" id="QBKN01000025">
    <property type="protein sequence ID" value="PTX42777.1"/>
    <property type="molecule type" value="Genomic_DNA"/>
</dbReference>
<evidence type="ECO:0000256" key="6">
    <source>
        <dbReference type="ARBA" id="ARBA00023136"/>
    </source>
</evidence>
<evidence type="ECO:0000313" key="9">
    <source>
        <dbReference type="Proteomes" id="UP000244069"/>
    </source>
</evidence>
<keyword evidence="9" id="KW-1185">Reference proteome</keyword>
<organism evidence="8 9">
    <name type="scientific">Allosediminivita pacifica</name>
    <dbReference type="NCBI Taxonomy" id="1267769"/>
    <lineage>
        <taxon>Bacteria</taxon>
        <taxon>Pseudomonadati</taxon>
        <taxon>Pseudomonadota</taxon>
        <taxon>Alphaproteobacteria</taxon>
        <taxon>Rhodobacterales</taxon>
        <taxon>Paracoccaceae</taxon>
        <taxon>Allosediminivita</taxon>
    </lineage>
</organism>
<proteinExistence type="predicted"/>
<gene>
    <name evidence="8" type="ORF">C8N44_12573</name>
</gene>
<keyword evidence="5 7" id="KW-1133">Transmembrane helix</keyword>
<keyword evidence="4 7" id="KW-0812">Transmembrane</keyword>
<evidence type="ECO:0000256" key="3">
    <source>
        <dbReference type="ARBA" id="ARBA00022475"/>
    </source>
</evidence>
<dbReference type="PANTHER" id="PTHR36838:SF1">
    <property type="entry name" value="SLR1864 PROTEIN"/>
    <property type="match status" value="1"/>
</dbReference>
<feature type="transmembrane region" description="Helical" evidence="7">
    <location>
        <begin position="256"/>
        <end position="275"/>
    </location>
</feature>
<dbReference type="Pfam" id="PF03547">
    <property type="entry name" value="Mem_trans"/>
    <property type="match status" value="1"/>
</dbReference>
<feature type="transmembrane region" description="Helical" evidence="7">
    <location>
        <begin position="6"/>
        <end position="22"/>
    </location>
</feature>
<evidence type="ECO:0000256" key="5">
    <source>
        <dbReference type="ARBA" id="ARBA00022989"/>
    </source>
</evidence>
<comment type="subcellular location">
    <subcellularLocation>
        <location evidence="1">Membrane</location>
        <topology evidence="1">Multi-pass membrane protein</topology>
    </subcellularLocation>
</comment>
<feature type="transmembrane region" description="Helical" evidence="7">
    <location>
        <begin position="122"/>
        <end position="145"/>
    </location>
</feature>
<dbReference type="PANTHER" id="PTHR36838">
    <property type="entry name" value="AUXIN EFFLUX CARRIER FAMILY PROTEIN"/>
    <property type="match status" value="1"/>
</dbReference>
<comment type="caution">
    <text evidence="8">The sequence shown here is derived from an EMBL/GenBank/DDBJ whole genome shotgun (WGS) entry which is preliminary data.</text>
</comment>